<organism evidence="1 2">
    <name type="scientific">Leucothrix arctica</name>
    <dbReference type="NCBI Taxonomy" id="1481894"/>
    <lineage>
        <taxon>Bacteria</taxon>
        <taxon>Pseudomonadati</taxon>
        <taxon>Pseudomonadota</taxon>
        <taxon>Gammaproteobacteria</taxon>
        <taxon>Thiotrichales</taxon>
        <taxon>Thiotrichaceae</taxon>
        <taxon>Leucothrix</taxon>
    </lineage>
</organism>
<evidence type="ECO:0000313" key="1">
    <source>
        <dbReference type="EMBL" id="PWQ96791.1"/>
    </source>
</evidence>
<proteinExistence type="predicted"/>
<dbReference type="InterPro" id="IPR054220">
    <property type="entry name" value="DUF6940"/>
</dbReference>
<dbReference type="RefSeq" id="WP_109822989.1">
    <property type="nucleotide sequence ID" value="NZ_QGKL01000026.1"/>
</dbReference>
<gene>
    <name evidence="1" type="ORF">DKT75_08465</name>
</gene>
<evidence type="ECO:0000313" key="2">
    <source>
        <dbReference type="Proteomes" id="UP000245506"/>
    </source>
</evidence>
<name>A0A317CFD8_9GAMM</name>
<comment type="caution">
    <text evidence="1">The sequence shown here is derived from an EMBL/GenBank/DDBJ whole genome shotgun (WGS) entry which is preliminary data.</text>
</comment>
<dbReference type="Pfam" id="PF22086">
    <property type="entry name" value="DUF6940"/>
    <property type="match status" value="1"/>
</dbReference>
<sequence>MFKAIIVNEEAGRVAKYRVIRNGSPLTYANVLDLWSTDFTFREYFTSLLAASPFTAYRWETPALNIGTVDNEFEFVLINSPSLCNRKTDAATYKKYFTNKEKNGGIVTFANLGGDATLIVPSPRTDANAYGHLAAFLRQAPAEQHDAFWKVLGGTVKFMLDKNSIWVSTAGGGVAWLHARVDNQPKYYAYSPFKTA</sequence>
<dbReference type="EMBL" id="QGKL01000026">
    <property type="protein sequence ID" value="PWQ96791.1"/>
    <property type="molecule type" value="Genomic_DNA"/>
</dbReference>
<accession>A0A317CFD8</accession>
<dbReference type="OrthoDB" id="980262at2"/>
<dbReference type="Proteomes" id="UP000245506">
    <property type="component" value="Unassembled WGS sequence"/>
</dbReference>
<dbReference type="AlphaFoldDB" id="A0A317CFD8"/>
<protein>
    <submittedName>
        <fullName evidence="1">Uncharacterized protein</fullName>
    </submittedName>
</protein>
<keyword evidence="2" id="KW-1185">Reference proteome</keyword>
<reference evidence="1 2" key="1">
    <citation type="submission" date="2018-05" db="EMBL/GenBank/DDBJ databases">
        <title>Leucothrix arctica sp. nov., isolated from Arctic seawater.</title>
        <authorList>
            <person name="Choi A."/>
            <person name="Baek K."/>
        </authorList>
    </citation>
    <scope>NUCLEOTIDE SEQUENCE [LARGE SCALE GENOMIC DNA]</scope>
    <source>
        <strain evidence="1 2">IMCC9719</strain>
    </source>
</reference>